<organism evidence="8 9">
    <name type="scientific">Pseudobacter ginsenosidimutans</name>
    <dbReference type="NCBI Taxonomy" id="661488"/>
    <lineage>
        <taxon>Bacteria</taxon>
        <taxon>Pseudomonadati</taxon>
        <taxon>Bacteroidota</taxon>
        <taxon>Chitinophagia</taxon>
        <taxon>Chitinophagales</taxon>
        <taxon>Chitinophagaceae</taxon>
        <taxon>Pseudobacter</taxon>
    </lineage>
</organism>
<dbReference type="OrthoDB" id="9783641at2"/>
<dbReference type="Proteomes" id="UP000293874">
    <property type="component" value="Unassembled WGS sequence"/>
</dbReference>
<evidence type="ECO:0000256" key="4">
    <source>
        <dbReference type="ARBA" id="ARBA00023136"/>
    </source>
</evidence>
<keyword evidence="3 6" id="KW-0732">Signal</keyword>
<feature type="signal peptide" evidence="6">
    <location>
        <begin position="1"/>
        <end position="23"/>
    </location>
</feature>
<dbReference type="InterPro" id="IPR011990">
    <property type="entry name" value="TPR-like_helical_dom_sf"/>
</dbReference>
<reference evidence="8 9" key="1">
    <citation type="submission" date="2019-02" db="EMBL/GenBank/DDBJ databases">
        <title>Genomic Encyclopedia of Type Strains, Phase IV (KMG-IV): sequencing the most valuable type-strain genomes for metagenomic binning, comparative biology and taxonomic classification.</title>
        <authorList>
            <person name="Goeker M."/>
        </authorList>
    </citation>
    <scope>NUCLEOTIDE SEQUENCE [LARGE SCALE GENOMIC DNA]</scope>
    <source>
        <strain evidence="8 9">DSM 18116</strain>
    </source>
</reference>
<evidence type="ECO:0000313" key="8">
    <source>
        <dbReference type="EMBL" id="RZS75459.1"/>
    </source>
</evidence>
<evidence type="ECO:0000256" key="6">
    <source>
        <dbReference type="SAM" id="SignalP"/>
    </source>
</evidence>
<feature type="chain" id="PRO_5020550925" evidence="6">
    <location>
        <begin position="24"/>
        <end position="529"/>
    </location>
</feature>
<keyword evidence="4" id="KW-0472">Membrane</keyword>
<evidence type="ECO:0000256" key="5">
    <source>
        <dbReference type="ARBA" id="ARBA00023237"/>
    </source>
</evidence>
<proteinExistence type="inferred from homology"/>
<dbReference type="CDD" id="cd08977">
    <property type="entry name" value="SusD"/>
    <property type="match status" value="1"/>
</dbReference>
<dbReference type="RefSeq" id="WP_130539826.1">
    <property type="nucleotide sequence ID" value="NZ_CP042431.1"/>
</dbReference>
<dbReference type="GO" id="GO:0009279">
    <property type="term" value="C:cell outer membrane"/>
    <property type="evidence" value="ECO:0007669"/>
    <property type="project" value="UniProtKB-SubCell"/>
</dbReference>
<dbReference type="Gene3D" id="1.25.40.390">
    <property type="match status" value="1"/>
</dbReference>
<comment type="caution">
    <text evidence="8">The sequence shown here is derived from an EMBL/GenBank/DDBJ whole genome shotgun (WGS) entry which is preliminary data.</text>
</comment>
<keyword evidence="5" id="KW-0998">Cell outer membrane</keyword>
<protein>
    <submittedName>
        <fullName evidence="8">SusD-like starch-binding protein associating with outer membrane</fullName>
    </submittedName>
</protein>
<dbReference type="Gene3D" id="1.10.3780.10">
    <property type="entry name" value="SusD-like"/>
    <property type="match status" value="1"/>
</dbReference>
<dbReference type="SUPFAM" id="SSF48452">
    <property type="entry name" value="TPR-like"/>
    <property type="match status" value="1"/>
</dbReference>
<dbReference type="EMBL" id="SGXA01000001">
    <property type="protein sequence ID" value="RZS75459.1"/>
    <property type="molecule type" value="Genomic_DNA"/>
</dbReference>
<feature type="domain" description="RagB/SusD" evidence="7">
    <location>
        <begin position="371"/>
        <end position="529"/>
    </location>
</feature>
<dbReference type="Pfam" id="PF07980">
    <property type="entry name" value="SusD_RagB"/>
    <property type="match status" value="1"/>
</dbReference>
<evidence type="ECO:0000259" key="7">
    <source>
        <dbReference type="Pfam" id="PF07980"/>
    </source>
</evidence>
<accession>A0A4Q7N2Z4</accession>
<dbReference type="PROSITE" id="PS51257">
    <property type="entry name" value="PROKAR_LIPOPROTEIN"/>
    <property type="match status" value="1"/>
</dbReference>
<dbReference type="Gene3D" id="1.25.40.10">
    <property type="entry name" value="Tetratricopeptide repeat domain"/>
    <property type="match status" value="1"/>
</dbReference>
<dbReference type="InterPro" id="IPR012944">
    <property type="entry name" value="SusD_RagB_dom"/>
</dbReference>
<sequence length="529" mass="58469">MKKINQIYSGFALMMLLLLGSCVKDLDQQPYVQETSASVYAKAENYKKVMAKVYASLAIGGQEKGDGNADLSGRAANAYLRIYFNVQELPTDEAVYTWGGGDALNPVQFINWNTTDEWSSAMYYRILYTVGLCNEFLRNAKDDKISKFTDAEVADIQAQRNDVRFIRAVAWSHALDLFGIPPFITEDDPVGAFFPPQIKRADLFSYVEKELKEIAAALPDRAQAEDGRANKGAAYALLAKLYLNAEVYTGTGKYTECIAAANEVIGQGYTLEPTYSKLFNADNDKRTNEIIFAIQQDGQNTTTWGGTTYLVCGPIVGSMAATDLGVQSGWSSIRTTPQFVSLFPDVTGATDTRARFHTDGQSLQINDPTLQTDGYGLTKYTNKTDAGGNGSNYAEGLVDTDFPMLRLADVYLMYAEAVLRGGTGGNTGTALNYVNLIRTRAYNGSNAGNINQSDFNLNFILAERGRELFWECTRRTDLIRYGRFTGNTYLWQWKGGVKDGTSVAQRYNVYPIPAADRAANPNLDQNQDY</sequence>
<evidence type="ECO:0000256" key="3">
    <source>
        <dbReference type="ARBA" id="ARBA00022729"/>
    </source>
</evidence>
<evidence type="ECO:0000313" key="9">
    <source>
        <dbReference type="Proteomes" id="UP000293874"/>
    </source>
</evidence>
<keyword evidence="9" id="KW-1185">Reference proteome</keyword>
<comment type="subcellular location">
    <subcellularLocation>
        <location evidence="1">Cell outer membrane</location>
    </subcellularLocation>
</comment>
<evidence type="ECO:0000256" key="1">
    <source>
        <dbReference type="ARBA" id="ARBA00004442"/>
    </source>
</evidence>
<name>A0A4Q7N2Z4_9BACT</name>
<evidence type="ECO:0000256" key="2">
    <source>
        <dbReference type="ARBA" id="ARBA00006275"/>
    </source>
</evidence>
<gene>
    <name evidence="8" type="ORF">EV199_1325</name>
</gene>
<dbReference type="AlphaFoldDB" id="A0A4Q7N2Z4"/>
<comment type="similarity">
    <text evidence="2">Belongs to the SusD family.</text>
</comment>